<name>A0A644XFY3_9ZZZZ</name>
<accession>A0A644XFY3</accession>
<comment type="caution">
    <text evidence="1">The sequence shown here is derived from an EMBL/GenBank/DDBJ whole genome shotgun (WGS) entry which is preliminary data.</text>
</comment>
<reference evidence="1" key="1">
    <citation type="submission" date="2019-08" db="EMBL/GenBank/DDBJ databases">
        <authorList>
            <person name="Kucharzyk K."/>
            <person name="Murdoch R.W."/>
            <person name="Higgins S."/>
            <person name="Loffler F."/>
        </authorList>
    </citation>
    <scope>NUCLEOTIDE SEQUENCE</scope>
</reference>
<protein>
    <submittedName>
        <fullName evidence="1">Uncharacterized protein</fullName>
    </submittedName>
</protein>
<dbReference type="AlphaFoldDB" id="A0A644XFY3"/>
<proteinExistence type="predicted"/>
<dbReference type="EMBL" id="VSSQ01002392">
    <property type="protein sequence ID" value="MPM15135.1"/>
    <property type="molecule type" value="Genomic_DNA"/>
</dbReference>
<organism evidence="1">
    <name type="scientific">bioreactor metagenome</name>
    <dbReference type="NCBI Taxonomy" id="1076179"/>
    <lineage>
        <taxon>unclassified sequences</taxon>
        <taxon>metagenomes</taxon>
        <taxon>ecological metagenomes</taxon>
    </lineage>
</organism>
<sequence>MVPFFQIEVGDQRLQGLILGPIVYDNELKVGILLVKQAVGAFDDVCRLIVGRGDDGNRRKQALGEEHALVLRTPKPVLYSGPTIGDQQHGQVYEVDCDRIVDQQVVEAHHIQGQDFTKTQVDEVG</sequence>
<gene>
    <name evidence="1" type="ORF">SDC9_61501</name>
</gene>
<evidence type="ECO:0000313" key="1">
    <source>
        <dbReference type="EMBL" id="MPM15135.1"/>
    </source>
</evidence>